<dbReference type="Gene3D" id="2.30.30.30">
    <property type="match status" value="1"/>
</dbReference>
<organism evidence="2">
    <name type="scientific">Ananas comosus var. bracteatus</name>
    <name type="common">red pineapple</name>
    <dbReference type="NCBI Taxonomy" id="296719"/>
    <lineage>
        <taxon>Eukaryota</taxon>
        <taxon>Viridiplantae</taxon>
        <taxon>Streptophyta</taxon>
        <taxon>Embryophyta</taxon>
        <taxon>Tracheophyta</taxon>
        <taxon>Spermatophyta</taxon>
        <taxon>Magnoliopsida</taxon>
        <taxon>Liliopsida</taxon>
        <taxon>Poales</taxon>
        <taxon>Bromeliaceae</taxon>
        <taxon>Bromelioideae</taxon>
        <taxon>Ananas</taxon>
    </lineage>
</organism>
<proteinExistence type="predicted"/>
<dbReference type="GO" id="GO:0043022">
    <property type="term" value="F:ribosome binding"/>
    <property type="evidence" value="ECO:0007669"/>
    <property type="project" value="InterPro"/>
</dbReference>
<dbReference type="InterPro" id="IPR048670">
    <property type="entry name" value="IF5A-like_N"/>
</dbReference>
<accession>A0A6V7Q9V3</accession>
<evidence type="ECO:0000313" key="2">
    <source>
        <dbReference type="EMBL" id="CAD1839771.1"/>
    </source>
</evidence>
<dbReference type="InterPro" id="IPR014722">
    <property type="entry name" value="Rib_uL2_dom2"/>
</dbReference>
<dbReference type="GO" id="GO:0003746">
    <property type="term" value="F:translation elongation factor activity"/>
    <property type="evidence" value="ECO:0007669"/>
    <property type="project" value="InterPro"/>
</dbReference>
<dbReference type="InterPro" id="IPR008991">
    <property type="entry name" value="Translation_prot_SH3-like_sf"/>
</dbReference>
<reference evidence="2" key="1">
    <citation type="submission" date="2020-07" db="EMBL/GenBank/DDBJ databases">
        <authorList>
            <person name="Lin J."/>
        </authorList>
    </citation>
    <scope>NUCLEOTIDE SEQUENCE</scope>
</reference>
<dbReference type="GO" id="GO:0003723">
    <property type="term" value="F:RNA binding"/>
    <property type="evidence" value="ECO:0007669"/>
    <property type="project" value="InterPro"/>
</dbReference>
<gene>
    <name evidence="2" type="ORF">CB5_LOCUS22982</name>
</gene>
<dbReference type="GO" id="GO:0045901">
    <property type="term" value="P:positive regulation of translational elongation"/>
    <property type="evidence" value="ECO:0007669"/>
    <property type="project" value="InterPro"/>
</dbReference>
<dbReference type="Pfam" id="PF21485">
    <property type="entry name" value="IF5A-like_N"/>
    <property type="match status" value="1"/>
</dbReference>
<dbReference type="InterPro" id="IPR001884">
    <property type="entry name" value="IF5A-like"/>
</dbReference>
<dbReference type="AlphaFoldDB" id="A0A6V7Q9V3"/>
<dbReference type="PANTHER" id="PTHR11673">
    <property type="entry name" value="TRANSLATION INITIATION FACTOR 5A FAMILY MEMBER"/>
    <property type="match status" value="1"/>
</dbReference>
<protein>
    <recommendedName>
        <fullName evidence="1">Translation initiation factor 5A-like N-terminal domain-containing protein</fullName>
    </recommendedName>
</protein>
<feature type="domain" description="Translation initiation factor 5A-like N-terminal" evidence="1">
    <location>
        <begin position="17"/>
        <end position="45"/>
    </location>
</feature>
<name>A0A6V7Q9V3_ANACO</name>
<dbReference type="EMBL" id="LR862134">
    <property type="protein sequence ID" value="CAD1839771.1"/>
    <property type="molecule type" value="Genomic_DNA"/>
</dbReference>
<evidence type="ECO:0000259" key="1">
    <source>
        <dbReference type="Pfam" id="PF21485"/>
    </source>
</evidence>
<dbReference type="SUPFAM" id="SSF50104">
    <property type="entry name" value="Translation proteins SH3-like domain"/>
    <property type="match status" value="1"/>
</dbReference>
<sequence length="100" mass="10908">MSDEEHHFESKAYAGVSKSYRQQAGTICKNGYIVIKGRPCKVWLIVISIRSLSATPPQPSKSTASIVSSFFSSFSSSSFVLDLNSPNPPISDPIPHTFES</sequence>